<dbReference type="Proteomes" id="UP000670947">
    <property type="component" value="Unassembled WGS sequence"/>
</dbReference>
<keyword evidence="1" id="KW-1133">Transmembrane helix</keyword>
<evidence type="ECO:0000313" key="3">
    <source>
        <dbReference type="Proteomes" id="UP000670947"/>
    </source>
</evidence>
<organism evidence="2 3">
    <name type="scientific">Paenibacillus artemisiicola</name>
    <dbReference type="NCBI Taxonomy" id="1172618"/>
    <lineage>
        <taxon>Bacteria</taxon>
        <taxon>Bacillati</taxon>
        <taxon>Bacillota</taxon>
        <taxon>Bacilli</taxon>
        <taxon>Bacillales</taxon>
        <taxon>Paenibacillaceae</taxon>
        <taxon>Paenibacillus</taxon>
    </lineage>
</organism>
<name>A0ABS3W886_9BACL</name>
<keyword evidence="1" id="KW-0812">Transmembrane</keyword>
<feature type="transmembrane region" description="Helical" evidence="1">
    <location>
        <begin position="60"/>
        <end position="77"/>
    </location>
</feature>
<proteinExistence type="predicted"/>
<sequence>MASLGLTILTVLIVIGLLLFYAGIYLDFIRPRAVQVQLLGLQFTLFGIVLVLAFDESVGYGVTIGLMGLLTGVVGSLQDGEKPEPREADR</sequence>
<keyword evidence="3" id="KW-1185">Reference proteome</keyword>
<keyword evidence="1" id="KW-0472">Membrane</keyword>
<evidence type="ECO:0000313" key="2">
    <source>
        <dbReference type="EMBL" id="MBO7744527.1"/>
    </source>
</evidence>
<protein>
    <recommendedName>
        <fullName evidence="4">Holin</fullName>
    </recommendedName>
</protein>
<evidence type="ECO:0008006" key="4">
    <source>
        <dbReference type="Google" id="ProtNLM"/>
    </source>
</evidence>
<feature type="transmembrane region" description="Helical" evidence="1">
    <location>
        <begin position="6"/>
        <end position="26"/>
    </location>
</feature>
<dbReference type="EMBL" id="JAGGDJ010000004">
    <property type="protein sequence ID" value="MBO7744527.1"/>
    <property type="molecule type" value="Genomic_DNA"/>
</dbReference>
<reference evidence="2 3" key="1">
    <citation type="submission" date="2021-03" db="EMBL/GenBank/DDBJ databases">
        <title>Paenibacillus artemisicola MWE-103 whole genome sequence.</title>
        <authorList>
            <person name="Ham Y.J."/>
        </authorList>
    </citation>
    <scope>NUCLEOTIDE SEQUENCE [LARGE SCALE GENOMIC DNA]</scope>
    <source>
        <strain evidence="2 3">MWE-103</strain>
    </source>
</reference>
<feature type="transmembrane region" description="Helical" evidence="1">
    <location>
        <begin position="38"/>
        <end position="54"/>
    </location>
</feature>
<gene>
    <name evidence="2" type="ORF">I8J29_09990</name>
</gene>
<evidence type="ECO:0000256" key="1">
    <source>
        <dbReference type="SAM" id="Phobius"/>
    </source>
</evidence>
<comment type="caution">
    <text evidence="2">The sequence shown here is derived from an EMBL/GenBank/DDBJ whole genome shotgun (WGS) entry which is preliminary data.</text>
</comment>
<accession>A0ABS3W886</accession>
<dbReference type="RefSeq" id="WP_208847460.1">
    <property type="nucleotide sequence ID" value="NZ_JAGGDJ010000004.1"/>
</dbReference>